<keyword evidence="3" id="KW-1185">Reference proteome</keyword>
<dbReference type="EMBL" id="JAWDJO010000213">
    <property type="protein sequence ID" value="KAL1889536.1"/>
    <property type="molecule type" value="Genomic_DNA"/>
</dbReference>
<feature type="compositionally biased region" description="Low complexity" evidence="1">
    <location>
        <begin position="173"/>
        <end position="186"/>
    </location>
</feature>
<feature type="compositionally biased region" description="Basic and acidic residues" evidence="1">
    <location>
        <begin position="260"/>
        <end position="271"/>
    </location>
</feature>
<feature type="compositionally biased region" description="Basic residues" evidence="1">
    <location>
        <begin position="1"/>
        <end position="11"/>
    </location>
</feature>
<reference evidence="2 3" key="1">
    <citation type="journal article" date="2024" name="IMA Fungus">
        <title>IMA Genome - F19 : A genome assembly and annotation guide to empower mycologists, including annotated draft genome sequences of Ceratocystis pirilliformis, Diaporthe australafricana, Fusarium ophioides, Paecilomyces lecythidis, and Sporothrix stenoceras.</title>
        <authorList>
            <person name="Aylward J."/>
            <person name="Wilson A.M."/>
            <person name="Visagie C.M."/>
            <person name="Spraker J."/>
            <person name="Barnes I."/>
            <person name="Buitendag C."/>
            <person name="Ceriani C."/>
            <person name="Del Mar Angel L."/>
            <person name="du Plessis D."/>
            <person name="Fuchs T."/>
            <person name="Gasser K."/>
            <person name="Kramer D."/>
            <person name="Li W."/>
            <person name="Munsamy K."/>
            <person name="Piso A."/>
            <person name="Price J.L."/>
            <person name="Sonnekus B."/>
            <person name="Thomas C."/>
            <person name="van der Nest A."/>
            <person name="van Dijk A."/>
            <person name="van Heerden A."/>
            <person name="van Vuuren N."/>
            <person name="Yilmaz N."/>
            <person name="Duong T.A."/>
            <person name="van der Merwe N.A."/>
            <person name="Wingfield M.J."/>
            <person name="Wingfield B.D."/>
        </authorList>
    </citation>
    <scope>NUCLEOTIDE SEQUENCE [LARGE SCALE GENOMIC DNA]</scope>
    <source>
        <strain evidence="2 3">CMW 12675</strain>
    </source>
</reference>
<feature type="compositionally biased region" description="Basic residues" evidence="1">
    <location>
        <begin position="198"/>
        <end position="208"/>
    </location>
</feature>
<dbReference type="Proteomes" id="UP001583280">
    <property type="component" value="Unassembled WGS sequence"/>
</dbReference>
<name>A0ABR3YMF1_9PEZI</name>
<proteinExistence type="predicted"/>
<protein>
    <submittedName>
        <fullName evidence="2">Uncharacterized protein</fullName>
    </submittedName>
</protein>
<feature type="compositionally biased region" description="Low complexity" evidence="1">
    <location>
        <begin position="227"/>
        <end position="239"/>
    </location>
</feature>
<evidence type="ECO:0000313" key="3">
    <source>
        <dbReference type="Proteomes" id="UP001583280"/>
    </source>
</evidence>
<sequence>MTTSRSSRRRSQAAAAAAASHINASLHTSPSNLQPITRRSTIATSTSTSASVATASAVASTSPAAAAAAPSSASSSSLPSHHSHEPEQEMSSAIKGGHSLRRRKTVDYGENAASAAPHGAASSSSLGHLDSTGRDIGYRTRTQTGAVAKTRKRIVDDDSGEDDVPAAKRRNGTSSSSSTSATAPTPSAAPPSLTPRKNPTRASRRPPKSSRFVDSDSEDNQAQQDTPASSRPSRLRAAANGKGTKKTMARSSSSSTAHSHPSDAEQSHDESSAPSDDACQDGGPDDLDSDTDLSESIMPHRRSTVGPKLPSNERRFPSILPLNLSTGSLLGLPKEQAKMYRDASEYHQRVPELDVVRALPDGQQEVYRTRNYRLKQGERVYQAVSGK</sequence>
<feature type="compositionally biased region" description="Low complexity" evidence="1">
    <location>
        <begin position="43"/>
        <end position="77"/>
    </location>
</feature>
<feature type="compositionally biased region" description="Acidic residues" evidence="1">
    <location>
        <begin position="283"/>
        <end position="293"/>
    </location>
</feature>
<feature type="compositionally biased region" description="Low complexity" evidence="1">
    <location>
        <begin position="112"/>
        <end position="130"/>
    </location>
</feature>
<feature type="compositionally biased region" description="Polar residues" evidence="1">
    <location>
        <begin position="22"/>
        <end position="42"/>
    </location>
</feature>
<dbReference type="InterPro" id="IPR006311">
    <property type="entry name" value="TAT_signal"/>
</dbReference>
<evidence type="ECO:0000256" key="1">
    <source>
        <dbReference type="SAM" id="MobiDB-lite"/>
    </source>
</evidence>
<comment type="caution">
    <text evidence="2">The sequence shown here is derived from an EMBL/GenBank/DDBJ whole genome shotgun (WGS) entry which is preliminary data.</text>
</comment>
<evidence type="ECO:0000313" key="2">
    <source>
        <dbReference type="EMBL" id="KAL1889536.1"/>
    </source>
</evidence>
<dbReference type="PROSITE" id="PS51318">
    <property type="entry name" value="TAT"/>
    <property type="match status" value="1"/>
</dbReference>
<accession>A0ABR3YMF1</accession>
<organism evidence="2 3">
    <name type="scientific">Ceratocystis pirilliformis</name>
    <dbReference type="NCBI Taxonomy" id="259994"/>
    <lineage>
        <taxon>Eukaryota</taxon>
        <taxon>Fungi</taxon>
        <taxon>Dikarya</taxon>
        <taxon>Ascomycota</taxon>
        <taxon>Pezizomycotina</taxon>
        <taxon>Sordariomycetes</taxon>
        <taxon>Hypocreomycetidae</taxon>
        <taxon>Microascales</taxon>
        <taxon>Ceratocystidaceae</taxon>
        <taxon>Ceratocystis</taxon>
    </lineage>
</organism>
<feature type="region of interest" description="Disordered" evidence="1">
    <location>
        <begin position="1"/>
        <end position="327"/>
    </location>
</feature>
<gene>
    <name evidence="2" type="ORF">Cpir12675_005753</name>
</gene>